<organism evidence="2 3">
    <name type="scientific">Rhizopogon vinicolor AM-OR11-026</name>
    <dbReference type="NCBI Taxonomy" id="1314800"/>
    <lineage>
        <taxon>Eukaryota</taxon>
        <taxon>Fungi</taxon>
        <taxon>Dikarya</taxon>
        <taxon>Basidiomycota</taxon>
        <taxon>Agaricomycotina</taxon>
        <taxon>Agaricomycetes</taxon>
        <taxon>Agaricomycetidae</taxon>
        <taxon>Boletales</taxon>
        <taxon>Suillineae</taxon>
        <taxon>Rhizopogonaceae</taxon>
        <taxon>Rhizopogon</taxon>
    </lineage>
</organism>
<reference evidence="2 3" key="1">
    <citation type="submission" date="2016-06" db="EMBL/GenBank/DDBJ databases">
        <title>Comparative genomics of the ectomycorrhizal sister species Rhizopogon vinicolor and Rhizopogon vesiculosus (Basidiomycota: Boletales) reveals a divergence of the mating type B locus.</title>
        <authorList>
            <consortium name="DOE Joint Genome Institute"/>
            <person name="Mujic A.B."/>
            <person name="Kuo A."/>
            <person name="Tritt A."/>
            <person name="Lipzen A."/>
            <person name="Chen C."/>
            <person name="Johnson J."/>
            <person name="Sharma A."/>
            <person name="Barry K."/>
            <person name="Grigoriev I.V."/>
            <person name="Spatafora J.W."/>
        </authorList>
    </citation>
    <scope>NUCLEOTIDE SEQUENCE [LARGE SCALE GENOMIC DNA]</scope>
    <source>
        <strain evidence="2 3">AM-OR11-026</strain>
    </source>
</reference>
<dbReference type="AlphaFoldDB" id="A0A1B7MZV6"/>
<evidence type="ECO:0000313" key="3">
    <source>
        <dbReference type="Proteomes" id="UP000092154"/>
    </source>
</evidence>
<evidence type="ECO:0000256" key="1">
    <source>
        <dbReference type="SAM" id="Phobius"/>
    </source>
</evidence>
<protein>
    <submittedName>
        <fullName evidence="2">Uncharacterized protein</fullName>
    </submittedName>
</protein>
<accession>A0A1B7MZV6</accession>
<keyword evidence="1" id="KW-0812">Transmembrane</keyword>
<feature type="transmembrane region" description="Helical" evidence="1">
    <location>
        <begin position="30"/>
        <end position="54"/>
    </location>
</feature>
<dbReference type="Proteomes" id="UP000092154">
    <property type="component" value="Unassembled WGS sequence"/>
</dbReference>
<evidence type="ECO:0000313" key="2">
    <source>
        <dbReference type="EMBL" id="OAX38140.1"/>
    </source>
</evidence>
<keyword evidence="1" id="KW-1133">Transmembrane helix</keyword>
<dbReference type="EMBL" id="KV448311">
    <property type="protein sequence ID" value="OAX38140.1"/>
    <property type="molecule type" value="Genomic_DNA"/>
</dbReference>
<name>A0A1B7MZV6_9AGAM</name>
<proteinExistence type="predicted"/>
<dbReference type="InParanoid" id="A0A1B7MZV6"/>
<sequence length="56" mass="6335">MDHFPVNTFVSSNTTPLPLFHSFMQTTHDLAPVSLVMFVESTTLLSAYYSFVLVRP</sequence>
<keyword evidence="1" id="KW-0472">Membrane</keyword>
<gene>
    <name evidence="2" type="ORF">K503DRAFT_770794</name>
</gene>
<keyword evidence="3" id="KW-1185">Reference proteome</keyword>